<dbReference type="AlphaFoldDB" id="A0A2S9XX29"/>
<evidence type="ECO:0000259" key="2">
    <source>
        <dbReference type="Pfam" id="PF18456"/>
    </source>
</evidence>
<comment type="caution">
    <text evidence="3">The sequence shown here is derived from an EMBL/GenBank/DDBJ whole genome shotgun (WGS) entry which is preliminary data.</text>
</comment>
<dbReference type="GO" id="GO:0016787">
    <property type="term" value="F:hydrolase activity"/>
    <property type="evidence" value="ECO:0007669"/>
    <property type="project" value="UniProtKB-KW"/>
</dbReference>
<dbReference type="InterPro" id="IPR036866">
    <property type="entry name" value="RibonucZ/Hydroxyglut_hydro"/>
</dbReference>
<evidence type="ECO:0000313" key="4">
    <source>
        <dbReference type="Proteomes" id="UP000237968"/>
    </source>
</evidence>
<dbReference type="InterPro" id="IPR041141">
    <property type="entry name" value="CmlA_N"/>
</dbReference>
<name>A0A2S9XX29_9BACT</name>
<keyword evidence="3" id="KW-0378">Hydrolase</keyword>
<keyword evidence="4" id="KW-1185">Reference proteome</keyword>
<dbReference type="EMBL" id="PVNK01000160">
    <property type="protein sequence ID" value="PRP97403.1"/>
    <property type="molecule type" value="Genomic_DNA"/>
</dbReference>
<protein>
    <submittedName>
        <fullName evidence="3">Metal-dependent hydrolase</fullName>
    </submittedName>
</protein>
<feature type="domain" description="Diiron non-heme beta-hydroxylase N-terminal" evidence="2">
    <location>
        <begin position="7"/>
        <end position="238"/>
    </location>
</feature>
<dbReference type="Gene3D" id="3.60.15.10">
    <property type="entry name" value="Ribonuclease Z/Hydroxyacylglutathione hydrolase-like"/>
    <property type="match status" value="1"/>
</dbReference>
<dbReference type="PANTHER" id="PTHR15032:SF4">
    <property type="entry name" value="N-ACYL-PHOSPHATIDYLETHANOLAMINE-HYDROLYZING PHOSPHOLIPASE D"/>
    <property type="match status" value="1"/>
</dbReference>
<evidence type="ECO:0000313" key="3">
    <source>
        <dbReference type="EMBL" id="PRP97403.1"/>
    </source>
</evidence>
<dbReference type="Proteomes" id="UP000237968">
    <property type="component" value="Unassembled WGS sequence"/>
</dbReference>
<dbReference type="PANTHER" id="PTHR15032">
    <property type="entry name" value="N-ACYL-PHOSPHATIDYLETHANOLAMINE-HYDROLYZING PHOSPHOLIPASE D"/>
    <property type="match status" value="1"/>
</dbReference>
<dbReference type="RefSeq" id="WP_106392816.1">
    <property type="nucleotide sequence ID" value="NZ_PVNK01000160.1"/>
</dbReference>
<dbReference type="SUPFAM" id="SSF56281">
    <property type="entry name" value="Metallo-hydrolase/oxidoreductase"/>
    <property type="match status" value="1"/>
</dbReference>
<gene>
    <name evidence="3" type="ORF">ENSA5_34670</name>
</gene>
<sequence length="543" mass="60150">MSEELVYLRGDACARPLVSRWPATEQHIPPIQSALNLVNVWLPLLRSYVEAPEYHWKAARTPALIGGPWVDIDPARVAEVETVLEAMQARERERIALARDVEQLDALVRSAATGGSMTPLYARIPPRLRGYVELVYDLANSPRVRFLEGLLYRSPHYVPELQSVALRRLAGDHRAPQFTTPVLDSDPDLCASVPLASEVYDELFAARRHGVPRARVDELGERLAISAEDRVGFRELFTAGADATFARSGPRETTPIDGLRMRYFGHACVLFETDEVSVLFDPVLAYEQPSGAPRNSWSDLPDTIDYVVLTHYHKDHFNLETLLQLRHQILRVVVPKNTGGTVEDPSFRRTLAAIGFSEIIEVDELESIALAGGELTALPFLGEHADLDISSKAAWHLRLGGFCAVCAADSANVDPELYAHIHAIVGEVDVLLLGMESVGAPLSTTYGGLLFRPLPRTLDQERRTTGSDYAGAMAIVDRLRPRRVYIYAMGLEPWLGHLLPIEASRDGQGVADSDRVIADCRRRGIIADRPHCAAELWLRNGSD</sequence>
<dbReference type="OrthoDB" id="5657199at2"/>
<proteinExistence type="predicted"/>
<accession>A0A2S9XX29</accession>
<reference evidence="3 4" key="1">
    <citation type="submission" date="2018-03" db="EMBL/GenBank/DDBJ databases">
        <title>Draft Genome Sequences of the Obligatory Marine Myxobacteria Enhygromyxa salina SWB005.</title>
        <authorList>
            <person name="Poehlein A."/>
            <person name="Moghaddam J.A."/>
            <person name="Harms H."/>
            <person name="Alanjari M."/>
            <person name="Koenig G.M."/>
            <person name="Daniel R."/>
            <person name="Schaeberle T.F."/>
        </authorList>
    </citation>
    <scope>NUCLEOTIDE SEQUENCE [LARGE SCALE GENOMIC DNA]</scope>
    <source>
        <strain evidence="3 4">SWB005</strain>
    </source>
</reference>
<feature type="domain" description="Metallo-beta-lactamase" evidence="1">
    <location>
        <begin position="278"/>
        <end position="485"/>
    </location>
</feature>
<dbReference type="InterPro" id="IPR001279">
    <property type="entry name" value="Metallo-B-lactamas"/>
</dbReference>
<organism evidence="3 4">
    <name type="scientific">Enhygromyxa salina</name>
    <dbReference type="NCBI Taxonomy" id="215803"/>
    <lineage>
        <taxon>Bacteria</taxon>
        <taxon>Pseudomonadati</taxon>
        <taxon>Myxococcota</taxon>
        <taxon>Polyangia</taxon>
        <taxon>Nannocystales</taxon>
        <taxon>Nannocystaceae</taxon>
        <taxon>Enhygromyxa</taxon>
    </lineage>
</organism>
<dbReference type="Pfam" id="PF12706">
    <property type="entry name" value="Lactamase_B_2"/>
    <property type="match status" value="1"/>
</dbReference>
<dbReference type="Pfam" id="PF18456">
    <property type="entry name" value="CmlA_N"/>
    <property type="match status" value="1"/>
</dbReference>
<evidence type="ECO:0000259" key="1">
    <source>
        <dbReference type="Pfam" id="PF12706"/>
    </source>
</evidence>
<dbReference type="GO" id="GO:0005737">
    <property type="term" value="C:cytoplasm"/>
    <property type="evidence" value="ECO:0007669"/>
    <property type="project" value="TreeGrafter"/>
</dbReference>